<evidence type="ECO:0008006" key="5">
    <source>
        <dbReference type="Google" id="ProtNLM"/>
    </source>
</evidence>
<gene>
    <name evidence="3" type="ORF">CCH79_00018642</name>
</gene>
<organism evidence="3 4">
    <name type="scientific">Gambusia affinis</name>
    <name type="common">Western mosquitofish</name>
    <name type="synonym">Heterandria affinis</name>
    <dbReference type="NCBI Taxonomy" id="33528"/>
    <lineage>
        <taxon>Eukaryota</taxon>
        <taxon>Metazoa</taxon>
        <taxon>Chordata</taxon>
        <taxon>Craniata</taxon>
        <taxon>Vertebrata</taxon>
        <taxon>Euteleostomi</taxon>
        <taxon>Actinopterygii</taxon>
        <taxon>Neopterygii</taxon>
        <taxon>Teleostei</taxon>
        <taxon>Neoteleostei</taxon>
        <taxon>Acanthomorphata</taxon>
        <taxon>Ovalentaria</taxon>
        <taxon>Atherinomorphae</taxon>
        <taxon>Cyprinodontiformes</taxon>
        <taxon>Poeciliidae</taxon>
        <taxon>Poeciliinae</taxon>
        <taxon>Gambusia</taxon>
    </lineage>
</organism>
<evidence type="ECO:0000313" key="3">
    <source>
        <dbReference type="EMBL" id="PWA24008.1"/>
    </source>
</evidence>
<comment type="caution">
    <text evidence="3">The sequence shown here is derived from an EMBL/GenBank/DDBJ whole genome shotgun (WGS) entry which is preliminary data.</text>
</comment>
<name>A0A315VNK5_GAMAF</name>
<evidence type="ECO:0000256" key="2">
    <source>
        <dbReference type="SAM" id="SignalP"/>
    </source>
</evidence>
<feature type="region of interest" description="Disordered" evidence="1">
    <location>
        <begin position="207"/>
        <end position="228"/>
    </location>
</feature>
<evidence type="ECO:0000256" key="1">
    <source>
        <dbReference type="SAM" id="MobiDB-lite"/>
    </source>
</evidence>
<dbReference type="InterPro" id="IPR013783">
    <property type="entry name" value="Ig-like_fold"/>
</dbReference>
<proteinExistence type="predicted"/>
<keyword evidence="2" id="KW-0732">Signal</keyword>
<dbReference type="Gene3D" id="2.60.40.10">
    <property type="entry name" value="Immunoglobulins"/>
    <property type="match status" value="1"/>
</dbReference>
<protein>
    <recommendedName>
        <fullName evidence="5">Immunoglobulin V-set domain-containing protein</fullName>
    </recommendedName>
</protein>
<feature type="chain" id="PRO_5016233311" description="Immunoglobulin V-set domain-containing protein" evidence="2">
    <location>
        <begin position="22"/>
        <end position="228"/>
    </location>
</feature>
<keyword evidence="4" id="KW-1185">Reference proteome</keyword>
<evidence type="ECO:0000313" key="4">
    <source>
        <dbReference type="Proteomes" id="UP000250572"/>
    </source>
</evidence>
<accession>A0A315VNK5</accession>
<dbReference type="Proteomes" id="UP000250572">
    <property type="component" value="Unassembled WGS sequence"/>
</dbReference>
<sequence>MWRVIPLLSVLIGALCPAAEGRPLLEVNNNLQQYQADEHSNVTLTVWGPVNSSSDSLYIDLMSMESGRWIYQDDNKDLPDLYTDDQFKGRLKCDLQLRNGRIECLLSDLRLSDSGRYEGIVVCNGRGKVTELELVVRENRTKTRNVQMYRLKMSSLQIKKNFKSHHNGEVIMVLNCVFTIIALNHKINPESESAVLQEIHLSVQLQPRTSEEWPSSPKEETRLGAGSL</sequence>
<dbReference type="AlphaFoldDB" id="A0A315VNK5"/>
<dbReference type="EMBL" id="NHOQ01001548">
    <property type="protein sequence ID" value="PWA24008.1"/>
    <property type="molecule type" value="Genomic_DNA"/>
</dbReference>
<feature type="signal peptide" evidence="2">
    <location>
        <begin position="1"/>
        <end position="21"/>
    </location>
</feature>
<reference evidence="3 4" key="1">
    <citation type="journal article" date="2018" name="G3 (Bethesda)">
        <title>A High-Quality Reference Genome for the Invasive Mosquitofish Gambusia affinis Using a Chicago Library.</title>
        <authorList>
            <person name="Hoffberg S.L."/>
            <person name="Troendle N.J."/>
            <person name="Glenn T.C."/>
            <person name="Mahmud O."/>
            <person name="Louha S."/>
            <person name="Chalopin D."/>
            <person name="Bennetzen J.L."/>
            <person name="Mauricio R."/>
        </authorList>
    </citation>
    <scope>NUCLEOTIDE SEQUENCE [LARGE SCALE GENOMIC DNA]</scope>
    <source>
        <strain evidence="3">NE01/NJP1002.9</strain>
        <tissue evidence="3">Muscle</tissue>
    </source>
</reference>